<dbReference type="AlphaFoldDB" id="M7X8N1"/>
<dbReference type="Proteomes" id="UP000010953">
    <property type="component" value="Unassembled WGS sequence"/>
</dbReference>
<evidence type="ECO:0000313" key="2">
    <source>
        <dbReference type="Proteomes" id="UP000010953"/>
    </source>
</evidence>
<accession>M7X8N1</accession>
<gene>
    <name evidence="1" type="ORF">C943_02651</name>
</gene>
<dbReference type="InParanoid" id="M7X8N1"/>
<dbReference type="EMBL" id="AMZY02000023">
    <property type="protein sequence ID" value="EMS31078.1"/>
    <property type="molecule type" value="Genomic_DNA"/>
</dbReference>
<sequence length="42" mass="4592">MIFLLFAVSNLRNALFARGFSASKLLISIRNLANFGGKGTDF</sequence>
<evidence type="ECO:0000313" key="1">
    <source>
        <dbReference type="EMBL" id="EMS31078.1"/>
    </source>
</evidence>
<name>M7X8N1_9BACT</name>
<organism evidence="1 2">
    <name type="scientific">Mariniradius saccharolyticus AK6</name>
    <dbReference type="NCBI Taxonomy" id="1239962"/>
    <lineage>
        <taxon>Bacteria</taxon>
        <taxon>Pseudomonadati</taxon>
        <taxon>Bacteroidota</taxon>
        <taxon>Cytophagia</taxon>
        <taxon>Cytophagales</taxon>
        <taxon>Cyclobacteriaceae</taxon>
        <taxon>Mariniradius</taxon>
    </lineage>
</organism>
<keyword evidence="2" id="KW-1185">Reference proteome</keyword>
<protein>
    <submittedName>
        <fullName evidence="1">Uncharacterized protein</fullName>
    </submittedName>
</protein>
<comment type="caution">
    <text evidence="1">The sequence shown here is derived from an EMBL/GenBank/DDBJ whole genome shotgun (WGS) entry which is preliminary data.</text>
</comment>
<proteinExistence type="predicted"/>
<reference evidence="1" key="1">
    <citation type="submission" date="2013-01" db="EMBL/GenBank/DDBJ databases">
        <title>Genome assembly of Mariniradius saccharolyticus AK6.</title>
        <authorList>
            <person name="Vaidya B."/>
            <person name="Khatri I."/>
            <person name="Tanuku N.R.S."/>
            <person name="Subramanian S."/>
            <person name="Pinnaka A."/>
        </authorList>
    </citation>
    <scope>NUCLEOTIDE SEQUENCE [LARGE SCALE GENOMIC DNA]</scope>
    <source>
        <strain evidence="1">AK6</strain>
    </source>
</reference>